<dbReference type="EMBL" id="CP060394">
    <property type="protein sequence ID" value="QNI35091.1"/>
    <property type="molecule type" value="Genomic_DNA"/>
</dbReference>
<dbReference type="Pfam" id="PF00027">
    <property type="entry name" value="cNMP_binding"/>
    <property type="match status" value="1"/>
</dbReference>
<evidence type="ECO:0000256" key="1">
    <source>
        <dbReference type="ARBA" id="ARBA00023015"/>
    </source>
</evidence>
<dbReference type="GO" id="GO:0005829">
    <property type="term" value="C:cytosol"/>
    <property type="evidence" value="ECO:0007669"/>
    <property type="project" value="TreeGrafter"/>
</dbReference>
<dbReference type="InterPro" id="IPR036388">
    <property type="entry name" value="WH-like_DNA-bd_sf"/>
</dbReference>
<evidence type="ECO:0000259" key="5">
    <source>
        <dbReference type="PROSITE" id="PS51063"/>
    </source>
</evidence>
<reference evidence="6 7" key="1">
    <citation type="submission" date="2020-08" db="EMBL/GenBank/DDBJ databases">
        <title>Edaphobacter telluris sp. nov. and Acidobacterium dinghuensis sp. nov., two acidobacteria isolated from forest soil.</title>
        <authorList>
            <person name="Fu J."/>
            <person name="Qiu L."/>
        </authorList>
    </citation>
    <scope>NUCLEOTIDE SEQUENCE [LARGE SCALE GENOMIC DNA]</scope>
    <source>
        <strain evidence="6">4Y35</strain>
    </source>
</reference>
<dbReference type="Pfam" id="PF13545">
    <property type="entry name" value="HTH_Crp_2"/>
    <property type="match status" value="1"/>
</dbReference>
<dbReference type="PROSITE" id="PS51063">
    <property type="entry name" value="HTH_CRP_2"/>
    <property type="match status" value="1"/>
</dbReference>
<feature type="domain" description="Cyclic nucleotide-binding" evidence="4">
    <location>
        <begin position="1"/>
        <end position="121"/>
    </location>
</feature>
<dbReference type="SUPFAM" id="SSF51206">
    <property type="entry name" value="cAMP-binding domain-like"/>
    <property type="match status" value="1"/>
</dbReference>
<keyword evidence="3" id="KW-0804">Transcription</keyword>
<sequence length="216" mass="24130">MFCNLHDDALNHLDQMGVQVRYPARVNIFQQGEKARALHVLCFGHVKLFTTSRRGKSMILKIAWPGDVLGLSAVLSQGDYEVTAETLEPCQVKTLRHDEFLAFIDKFSEAGRHSLESMASEYQSAFRDARRLSLAGSAASRLANVLLDLARNAVDDRKELRFNIALTHEELGNLAGLSRETVTRLLGKFQREGLLRIKGASITIADQSRFSRITEG</sequence>
<dbReference type="PANTHER" id="PTHR24567:SF26">
    <property type="entry name" value="REGULATORY PROTEIN YEIL"/>
    <property type="match status" value="1"/>
</dbReference>
<evidence type="ECO:0000259" key="4">
    <source>
        <dbReference type="PROSITE" id="PS50042"/>
    </source>
</evidence>
<dbReference type="SMART" id="SM00100">
    <property type="entry name" value="cNMP"/>
    <property type="match status" value="1"/>
</dbReference>
<dbReference type="PANTHER" id="PTHR24567">
    <property type="entry name" value="CRP FAMILY TRANSCRIPTIONAL REGULATORY PROTEIN"/>
    <property type="match status" value="1"/>
</dbReference>
<dbReference type="Gene3D" id="1.10.10.10">
    <property type="entry name" value="Winged helix-like DNA-binding domain superfamily/Winged helix DNA-binding domain"/>
    <property type="match status" value="1"/>
</dbReference>
<accession>A0A7G8BRC1</accession>
<name>A0A7G8BRC1_9BACT</name>
<dbReference type="PRINTS" id="PR00034">
    <property type="entry name" value="HTHCRP"/>
</dbReference>
<keyword evidence="7" id="KW-1185">Reference proteome</keyword>
<gene>
    <name evidence="6" type="ORF">H7849_20130</name>
</gene>
<dbReference type="InterPro" id="IPR036390">
    <property type="entry name" value="WH_DNA-bd_sf"/>
</dbReference>
<evidence type="ECO:0000256" key="3">
    <source>
        <dbReference type="ARBA" id="ARBA00023163"/>
    </source>
</evidence>
<dbReference type="PROSITE" id="PS50042">
    <property type="entry name" value="CNMP_BINDING_3"/>
    <property type="match status" value="1"/>
</dbReference>
<dbReference type="KEGG" id="adin:H7849_20130"/>
<dbReference type="CDD" id="cd00092">
    <property type="entry name" value="HTH_CRP"/>
    <property type="match status" value="1"/>
</dbReference>
<keyword evidence="2" id="KW-0238">DNA-binding</keyword>
<organism evidence="6 7">
    <name type="scientific">Alloacidobacterium dinghuense</name>
    <dbReference type="NCBI Taxonomy" id="2763107"/>
    <lineage>
        <taxon>Bacteria</taxon>
        <taxon>Pseudomonadati</taxon>
        <taxon>Acidobacteriota</taxon>
        <taxon>Terriglobia</taxon>
        <taxon>Terriglobales</taxon>
        <taxon>Acidobacteriaceae</taxon>
        <taxon>Alloacidobacterium</taxon>
    </lineage>
</organism>
<protein>
    <submittedName>
        <fullName evidence="6">Crp/Fnr family transcriptional regulator</fullName>
    </submittedName>
</protein>
<evidence type="ECO:0000256" key="2">
    <source>
        <dbReference type="ARBA" id="ARBA00023125"/>
    </source>
</evidence>
<feature type="domain" description="HTH crp-type" evidence="5">
    <location>
        <begin position="136"/>
        <end position="208"/>
    </location>
</feature>
<dbReference type="InterPro" id="IPR014710">
    <property type="entry name" value="RmlC-like_jellyroll"/>
</dbReference>
<dbReference type="GO" id="GO:0003700">
    <property type="term" value="F:DNA-binding transcription factor activity"/>
    <property type="evidence" value="ECO:0007669"/>
    <property type="project" value="TreeGrafter"/>
</dbReference>
<keyword evidence="1" id="KW-0805">Transcription regulation</keyword>
<dbReference type="CDD" id="cd00038">
    <property type="entry name" value="CAP_ED"/>
    <property type="match status" value="1"/>
</dbReference>
<dbReference type="SUPFAM" id="SSF46785">
    <property type="entry name" value="Winged helix' DNA-binding domain"/>
    <property type="match status" value="1"/>
</dbReference>
<dbReference type="Proteomes" id="UP000515312">
    <property type="component" value="Chromosome"/>
</dbReference>
<dbReference type="InterPro" id="IPR018490">
    <property type="entry name" value="cNMP-bd_dom_sf"/>
</dbReference>
<evidence type="ECO:0000313" key="6">
    <source>
        <dbReference type="EMBL" id="QNI35091.1"/>
    </source>
</evidence>
<dbReference type="GO" id="GO:0003677">
    <property type="term" value="F:DNA binding"/>
    <property type="evidence" value="ECO:0007669"/>
    <property type="project" value="UniProtKB-KW"/>
</dbReference>
<dbReference type="Gene3D" id="2.60.120.10">
    <property type="entry name" value="Jelly Rolls"/>
    <property type="match status" value="1"/>
</dbReference>
<evidence type="ECO:0000313" key="7">
    <source>
        <dbReference type="Proteomes" id="UP000515312"/>
    </source>
</evidence>
<dbReference type="InterPro" id="IPR012318">
    <property type="entry name" value="HTH_CRP"/>
</dbReference>
<proteinExistence type="predicted"/>
<dbReference type="InterPro" id="IPR000595">
    <property type="entry name" value="cNMP-bd_dom"/>
</dbReference>
<dbReference type="FunFam" id="1.10.10.10:FF:000019">
    <property type="entry name" value="Crp/Fnr family transcriptional regulator"/>
    <property type="match status" value="1"/>
</dbReference>
<dbReference type="InterPro" id="IPR050397">
    <property type="entry name" value="Env_Response_Regulators"/>
</dbReference>
<dbReference type="SMART" id="SM00419">
    <property type="entry name" value="HTH_CRP"/>
    <property type="match status" value="1"/>
</dbReference>
<dbReference type="AlphaFoldDB" id="A0A7G8BRC1"/>